<dbReference type="Pfam" id="PF00676">
    <property type="entry name" value="E1_dh"/>
    <property type="match status" value="1"/>
</dbReference>
<evidence type="ECO:0000256" key="2">
    <source>
        <dbReference type="ARBA" id="ARBA00023002"/>
    </source>
</evidence>
<keyword evidence="2 4" id="KW-0560">Oxidoreductase</keyword>
<sequence>MTTAVSDTGPRLVPRTDAHPAPMTQFITPEGILTPPGRAHGVRPGLAESLYRDMRLARRLDSEALALQRQGELNLWLMSWGQEAAQVGSVRALRDSDMVFPSYREHAAAMCRGIAPGELLSQWRGASHAGWDPAVARFHIYSLVLGTQTLHATGFAAGAALEGTDEVVLVYFGDGAASQGDVNEAFNWAAASDLPVLFFCQNNQWAISTPTSIQMGAALHRRAEGFGLRTYHVDGNDVLAVHAVTSEAAEHIRAGGGPVLIEAQTYRRGGHSSSDDPGRYRGEHESALWESRDPLTRVHTLLDSLGTDAAFFAGVDTDCDTLGATVRDACRAIPDPRLDHVFEATYAAPHSLLDREYQEYLTRERFMSAEA</sequence>
<dbReference type="Gene3D" id="3.40.50.970">
    <property type="match status" value="1"/>
</dbReference>
<dbReference type="CDD" id="cd02000">
    <property type="entry name" value="TPP_E1_PDC_ADC_BCADC"/>
    <property type="match status" value="1"/>
</dbReference>
<evidence type="ECO:0000256" key="4">
    <source>
        <dbReference type="RuleBase" id="RU365014"/>
    </source>
</evidence>
<dbReference type="InterPro" id="IPR001017">
    <property type="entry name" value="DH_E1"/>
</dbReference>
<dbReference type="PANTHER" id="PTHR43380:SF1">
    <property type="entry name" value="2-OXOISOVALERATE DEHYDROGENASE SUBUNIT ALPHA, MITOCHONDRIAL"/>
    <property type="match status" value="1"/>
</dbReference>
<dbReference type="PANTHER" id="PTHR43380">
    <property type="entry name" value="2-OXOISOVALERATE DEHYDROGENASE SUBUNIT ALPHA, MITOCHONDRIAL"/>
    <property type="match status" value="1"/>
</dbReference>
<dbReference type="EMBL" id="BMMH01000025">
    <property type="protein sequence ID" value="GGL40225.1"/>
    <property type="molecule type" value="Genomic_DNA"/>
</dbReference>
<dbReference type="Proteomes" id="UP000638263">
    <property type="component" value="Unassembled WGS sequence"/>
</dbReference>
<keyword evidence="8" id="KW-1185">Reference proteome</keyword>
<comment type="caution">
    <text evidence="7">The sequence shown here is derived from an EMBL/GenBank/DDBJ whole genome shotgun (WGS) entry which is preliminary data.</text>
</comment>
<reference evidence="7" key="2">
    <citation type="submission" date="2020-09" db="EMBL/GenBank/DDBJ databases">
        <authorList>
            <person name="Sun Q."/>
            <person name="Zhou Y."/>
        </authorList>
    </citation>
    <scope>NUCLEOTIDE SEQUENCE</scope>
    <source>
        <strain evidence="7">CGMCC 4.3508</strain>
    </source>
</reference>
<evidence type="ECO:0000313" key="8">
    <source>
        <dbReference type="Proteomes" id="UP000638263"/>
    </source>
</evidence>
<evidence type="ECO:0000259" key="6">
    <source>
        <dbReference type="Pfam" id="PF00676"/>
    </source>
</evidence>
<comment type="cofactor">
    <cofactor evidence="1 4">
        <name>thiamine diphosphate</name>
        <dbReference type="ChEBI" id="CHEBI:58937"/>
    </cofactor>
</comment>
<dbReference type="GO" id="GO:0003863">
    <property type="term" value="F:branched-chain 2-oxo acid dehydrogenase activity"/>
    <property type="evidence" value="ECO:0007669"/>
    <property type="project" value="UniProtKB-EC"/>
</dbReference>
<organism evidence="7 8">
    <name type="scientific">Nocardia jinanensis</name>
    <dbReference type="NCBI Taxonomy" id="382504"/>
    <lineage>
        <taxon>Bacteria</taxon>
        <taxon>Bacillati</taxon>
        <taxon>Actinomycetota</taxon>
        <taxon>Actinomycetes</taxon>
        <taxon>Mycobacteriales</taxon>
        <taxon>Nocardiaceae</taxon>
        <taxon>Nocardia</taxon>
    </lineage>
</organism>
<evidence type="ECO:0000256" key="3">
    <source>
        <dbReference type="ARBA" id="ARBA00023052"/>
    </source>
</evidence>
<dbReference type="RefSeq" id="WP_156426392.1">
    <property type="nucleotide sequence ID" value="NZ_BMMH01000025.1"/>
</dbReference>
<evidence type="ECO:0000313" key="7">
    <source>
        <dbReference type="EMBL" id="GGL40225.1"/>
    </source>
</evidence>
<dbReference type="GO" id="GO:0009083">
    <property type="term" value="P:branched-chain amino acid catabolic process"/>
    <property type="evidence" value="ECO:0007669"/>
    <property type="project" value="TreeGrafter"/>
</dbReference>
<evidence type="ECO:0000256" key="5">
    <source>
        <dbReference type="SAM" id="MobiDB-lite"/>
    </source>
</evidence>
<protein>
    <recommendedName>
        <fullName evidence="4">2-oxoisovalerate dehydrogenase subunit alpha</fullName>
        <ecNumber evidence="4">1.2.4.4</ecNumber>
    </recommendedName>
    <alternativeName>
        <fullName evidence="4">Branched-chain alpha-keto acid dehydrogenase E1 component alpha chain</fullName>
    </alternativeName>
</protein>
<dbReference type="InterPro" id="IPR050771">
    <property type="entry name" value="Alpha-ketoacid_DH_E1_comp"/>
</dbReference>
<feature type="region of interest" description="Disordered" evidence="5">
    <location>
        <begin position="1"/>
        <end position="23"/>
    </location>
</feature>
<feature type="domain" description="Dehydrogenase E1 component" evidence="6">
    <location>
        <begin position="52"/>
        <end position="306"/>
    </location>
</feature>
<reference evidence="7" key="1">
    <citation type="journal article" date="2014" name="Int. J. Syst. Evol. Microbiol.">
        <title>Complete genome sequence of Corynebacterium casei LMG S-19264T (=DSM 44701T), isolated from a smear-ripened cheese.</title>
        <authorList>
            <consortium name="US DOE Joint Genome Institute (JGI-PGF)"/>
            <person name="Walter F."/>
            <person name="Albersmeier A."/>
            <person name="Kalinowski J."/>
            <person name="Ruckert C."/>
        </authorList>
    </citation>
    <scope>NUCLEOTIDE SEQUENCE</scope>
    <source>
        <strain evidence="7">CGMCC 4.3508</strain>
    </source>
</reference>
<proteinExistence type="inferred from homology"/>
<dbReference type="AlphaFoldDB" id="A0A917RW95"/>
<comment type="function">
    <text evidence="4">The branched-chain alpha-keto dehydrogenase complex catalyzes the overall conversion of alpha-keto acids to acyl-CoA and CO(2). It contains multiple copies of three enzymatic components: branched-chain alpha-keto acid decarboxylase (E1), lipoamide acyltransferase (E2) and lipoamide dehydrogenase (E3).</text>
</comment>
<dbReference type="EC" id="1.2.4.4" evidence="4"/>
<gene>
    <name evidence="7" type="primary">pdhA</name>
    <name evidence="7" type="ORF">GCM10011588_63730</name>
</gene>
<comment type="catalytic activity">
    <reaction evidence="4">
        <text>N(6)-[(R)-lipoyl]-L-lysyl-[protein] + 3-methyl-2-oxobutanoate + H(+) = N(6)-[(R)-S(8)-2-methylpropanoyldihydrolipoyl]-L-lysyl-[protein] + CO2</text>
        <dbReference type="Rhea" id="RHEA:13457"/>
        <dbReference type="Rhea" id="RHEA-COMP:10474"/>
        <dbReference type="Rhea" id="RHEA-COMP:10497"/>
        <dbReference type="ChEBI" id="CHEBI:11851"/>
        <dbReference type="ChEBI" id="CHEBI:15378"/>
        <dbReference type="ChEBI" id="CHEBI:16526"/>
        <dbReference type="ChEBI" id="CHEBI:83099"/>
        <dbReference type="ChEBI" id="CHEBI:83142"/>
        <dbReference type="EC" id="1.2.4.4"/>
    </reaction>
</comment>
<dbReference type="GO" id="GO:0000287">
    <property type="term" value="F:magnesium ion binding"/>
    <property type="evidence" value="ECO:0007669"/>
    <property type="project" value="UniProtKB-ARBA"/>
</dbReference>
<keyword evidence="7" id="KW-0670">Pyruvate</keyword>
<comment type="similarity">
    <text evidence="4">Belongs to the BCKDHA family.</text>
</comment>
<evidence type="ECO:0000256" key="1">
    <source>
        <dbReference type="ARBA" id="ARBA00001964"/>
    </source>
</evidence>
<accession>A0A917RW95</accession>
<dbReference type="InterPro" id="IPR029061">
    <property type="entry name" value="THDP-binding"/>
</dbReference>
<dbReference type="SUPFAM" id="SSF52518">
    <property type="entry name" value="Thiamin diphosphate-binding fold (THDP-binding)"/>
    <property type="match status" value="1"/>
</dbReference>
<keyword evidence="3 4" id="KW-0786">Thiamine pyrophosphate</keyword>
<name>A0A917RW95_9NOCA</name>